<evidence type="ECO:0000313" key="3">
    <source>
        <dbReference type="Proteomes" id="UP000737171"/>
    </source>
</evidence>
<gene>
    <name evidence="2" type="ORF">HLB44_23875</name>
</gene>
<feature type="chain" id="PRO_5047505250" evidence="1">
    <location>
        <begin position="25"/>
        <end position="274"/>
    </location>
</feature>
<evidence type="ECO:0000256" key="1">
    <source>
        <dbReference type="SAM" id="SignalP"/>
    </source>
</evidence>
<dbReference type="EMBL" id="JABRWJ010000007">
    <property type="protein sequence ID" value="NRF70048.1"/>
    <property type="molecule type" value="Genomic_DNA"/>
</dbReference>
<keyword evidence="1" id="KW-0732">Signal</keyword>
<comment type="caution">
    <text evidence="2">The sequence shown here is derived from an EMBL/GenBank/DDBJ whole genome shotgun (WGS) entry which is preliminary data.</text>
</comment>
<dbReference type="RefSeq" id="WP_173128147.1">
    <property type="nucleotide sequence ID" value="NZ_JABRWJ010000007.1"/>
</dbReference>
<reference evidence="2 3" key="1">
    <citation type="submission" date="2020-05" db="EMBL/GenBank/DDBJ databases">
        <title>Aquincola sp. isolate from soil.</title>
        <authorList>
            <person name="Han J."/>
            <person name="Kim D.-U."/>
        </authorList>
    </citation>
    <scope>NUCLEOTIDE SEQUENCE [LARGE SCALE GENOMIC DNA]</scope>
    <source>
        <strain evidence="2 3">S2</strain>
    </source>
</reference>
<dbReference type="Proteomes" id="UP000737171">
    <property type="component" value="Unassembled WGS sequence"/>
</dbReference>
<name>A0ABX2ENA1_9BURK</name>
<sequence length="274" mass="28756">MRRPSLHGALLAAALAMAGSTASAALLGRNLDGDASTFEAYYDTTLNITWQADPELARKQAFGVTGIDAHGGMDAFTAVDWIHGMNAAGYLGYSDWRLPRTDPINGIHYVIGAPNGDVGYGVSAPWSPYPGSTASEMAHLFYNTLGNLPLFGGPPNSGTACATPPQGCLGNPGPFVFTDDWFVGVPGTGVYWSDNKAPISHRGNRFAFDFATGYQSLLPDDLTNAHGWAVRDGDVLSAVPEPGSAALLAFGLLALAIGTRRCETTSTPVPTEYA</sequence>
<proteinExistence type="predicted"/>
<dbReference type="InterPro" id="IPR013424">
    <property type="entry name" value="Ice-binding_C"/>
</dbReference>
<protein>
    <submittedName>
        <fullName evidence="2">DUF1566 domain-containing protein</fullName>
    </submittedName>
</protein>
<feature type="signal peptide" evidence="1">
    <location>
        <begin position="1"/>
        <end position="24"/>
    </location>
</feature>
<evidence type="ECO:0000313" key="2">
    <source>
        <dbReference type="EMBL" id="NRF70048.1"/>
    </source>
</evidence>
<accession>A0ABX2ENA1</accession>
<keyword evidence="3" id="KW-1185">Reference proteome</keyword>
<dbReference type="NCBIfam" id="TIGR02595">
    <property type="entry name" value="PEP_CTERM"/>
    <property type="match status" value="1"/>
</dbReference>
<organism evidence="2 3">
    <name type="scientific">Pseudaquabacterium terrae</name>
    <dbReference type="NCBI Taxonomy" id="2732868"/>
    <lineage>
        <taxon>Bacteria</taxon>
        <taxon>Pseudomonadati</taxon>
        <taxon>Pseudomonadota</taxon>
        <taxon>Betaproteobacteria</taxon>
        <taxon>Burkholderiales</taxon>
        <taxon>Sphaerotilaceae</taxon>
        <taxon>Pseudaquabacterium</taxon>
    </lineage>
</organism>